<dbReference type="InterPro" id="IPR011990">
    <property type="entry name" value="TPR-like_helical_dom_sf"/>
</dbReference>
<keyword evidence="4" id="KW-1185">Reference proteome</keyword>
<keyword evidence="1" id="KW-0802">TPR repeat</keyword>
<dbReference type="Gene3D" id="1.25.40.10">
    <property type="entry name" value="Tetratricopeptide repeat domain"/>
    <property type="match status" value="3"/>
</dbReference>
<reference evidence="3 4" key="1">
    <citation type="submission" date="2019-04" db="EMBL/GenBank/DDBJ databases">
        <authorList>
            <person name="Li Y."/>
            <person name="Wang J."/>
        </authorList>
    </citation>
    <scope>NUCLEOTIDE SEQUENCE [LARGE SCALE GENOMIC DNA]</scope>
    <source>
        <strain evidence="3 4">DSM 14668</strain>
    </source>
</reference>
<name>A0A4U1JCE3_9BACT</name>
<dbReference type="SMART" id="SM00028">
    <property type="entry name" value="TPR"/>
    <property type="match status" value="5"/>
</dbReference>
<dbReference type="Proteomes" id="UP000309215">
    <property type="component" value="Unassembled WGS sequence"/>
</dbReference>
<gene>
    <name evidence="3" type="ORF">E8A74_19935</name>
</gene>
<evidence type="ECO:0000313" key="4">
    <source>
        <dbReference type="Proteomes" id="UP000309215"/>
    </source>
</evidence>
<dbReference type="Pfam" id="PF13432">
    <property type="entry name" value="TPR_16"/>
    <property type="match status" value="1"/>
</dbReference>
<protein>
    <submittedName>
        <fullName evidence="3">Tetratricopeptide repeat protein</fullName>
    </submittedName>
</protein>
<dbReference type="InterPro" id="IPR019734">
    <property type="entry name" value="TPR_rpt"/>
</dbReference>
<feature type="repeat" description="TPR" evidence="1">
    <location>
        <begin position="273"/>
        <end position="306"/>
    </location>
</feature>
<dbReference type="OrthoDB" id="5490266at2"/>
<feature type="region of interest" description="Disordered" evidence="2">
    <location>
        <begin position="427"/>
        <end position="447"/>
    </location>
</feature>
<feature type="region of interest" description="Disordered" evidence="2">
    <location>
        <begin position="1"/>
        <end position="37"/>
    </location>
</feature>
<feature type="repeat" description="TPR" evidence="1">
    <location>
        <begin position="92"/>
        <end position="125"/>
    </location>
</feature>
<organism evidence="3 4">
    <name type="scientific">Polyangium fumosum</name>
    <dbReference type="NCBI Taxonomy" id="889272"/>
    <lineage>
        <taxon>Bacteria</taxon>
        <taxon>Pseudomonadati</taxon>
        <taxon>Myxococcota</taxon>
        <taxon>Polyangia</taxon>
        <taxon>Polyangiales</taxon>
        <taxon>Polyangiaceae</taxon>
        <taxon>Polyangium</taxon>
    </lineage>
</organism>
<dbReference type="SUPFAM" id="SSF48452">
    <property type="entry name" value="TPR-like"/>
    <property type="match status" value="2"/>
</dbReference>
<dbReference type="PROSITE" id="PS50005">
    <property type="entry name" value="TPR"/>
    <property type="match status" value="3"/>
</dbReference>
<comment type="caution">
    <text evidence="3">The sequence shown here is derived from an EMBL/GenBank/DDBJ whole genome shotgun (WGS) entry which is preliminary data.</text>
</comment>
<proteinExistence type="predicted"/>
<feature type="repeat" description="TPR" evidence="1">
    <location>
        <begin position="307"/>
        <end position="340"/>
    </location>
</feature>
<feature type="compositionally biased region" description="Low complexity" evidence="2">
    <location>
        <begin position="427"/>
        <end position="437"/>
    </location>
</feature>
<dbReference type="EMBL" id="SSMQ01000019">
    <property type="protein sequence ID" value="TKD06485.1"/>
    <property type="molecule type" value="Genomic_DNA"/>
</dbReference>
<evidence type="ECO:0000256" key="1">
    <source>
        <dbReference type="PROSITE-ProRule" id="PRU00339"/>
    </source>
</evidence>
<evidence type="ECO:0000313" key="3">
    <source>
        <dbReference type="EMBL" id="TKD06485.1"/>
    </source>
</evidence>
<sequence length="447" mass="46699">MRKGRPRPQPGSTESAPGGDLGAYPQKTLTTRGLSSRVADATRFREGDPAEYNGRPMDRRIAARAAACQAVLRPFLLVVALAGGCDALPDLAVTHLGRGDQALAEGRYGEALAAYAHAHELAPHDARVQRAQMRARVSLMAESPARVAADALDDVAYEAEFLRGTEKGLEAVCLTALGNVLARRGDREGARLKLAEAVKADPNAYVAHAALGALLVGRPEAAAEAKVALERALVLRPGAAGPLAGLGKIKLAEGDAPGAIERFVAALEAGDDFGTRLALGQTRLQQGKHAEAAADLQRAAQMDPRSPEALGLLGQALLGAGNLDEAERALRASLELRPDVGTSIALGFTLARRKKSVAALDVLEGVLVADPVAPPALFGVGMANQDLGRTPQALAAFRRLLGLPLEGPQKQHVADLQREAKARVEALEAAQENAAEAAPEKPPQAKR</sequence>
<evidence type="ECO:0000256" key="2">
    <source>
        <dbReference type="SAM" id="MobiDB-lite"/>
    </source>
</evidence>
<dbReference type="AlphaFoldDB" id="A0A4U1JCE3"/>
<dbReference type="PANTHER" id="PTHR12558">
    <property type="entry name" value="CELL DIVISION CYCLE 16,23,27"/>
    <property type="match status" value="1"/>
</dbReference>
<accession>A0A4U1JCE3</accession>
<dbReference type="PANTHER" id="PTHR12558:SF13">
    <property type="entry name" value="CELL DIVISION CYCLE PROTEIN 27 HOMOLOG"/>
    <property type="match status" value="1"/>
</dbReference>